<sequence length="598" mass="66652">MIFLYLPHEVVESILSKGTTLREYMKEVENDLRQVELDSIQDYIKESDNLVSLHDQIHDGDAILSQMETLLSGFQSEIGSINSDIKILQEKSMDMGLKVWFLLGKFCIPENSAVILILMEAVMVVRERHPVAESKLAKFVEDSIIPPRMVDIIVEGEVMERINNVICLLTEIVIKSKVSIAMSVLATLWVNEEYMRTLEILSKKLKFVEVDLVVKTSKALKDVQLELEKLWQKAVSKVWFMGEQSQISMDIDNIISVTLENYLDLQMKPEDGKEARQHYQSQDQWVQGVLKEESHGSSFPDMSKGVSSLQNPVTKPDLYSTTSPSYWSKVCLNNIARLAKETTTVKRVLLLEESGGNSHLLLSILIKHLVHKNVAKQSHVQIHNVDIATQLTQNAKLHASVAIIGAITDLIKQLQKCLQNAAELSNAVDDMAKWNADLQYALENCISQLSKKVCCDAGPNLDMMSGLLENISNNTLIARATISAVHRTAQIVSSIPKISYYKKASAFANVLFHQLLLAMAHPDHETRVGAHSVFSVVLMSSLVSPWSDQGKDTSQAVSSILPVSTSQKVRSGSFSFQDEGRRIAGGKSGTRCECETLS</sequence>
<dbReference type="EMBL" id="CM047745">
    <property type="protein sequence ID" value="KAJ0025750.1"/>
    <property type="molecule type" value="Genomic_DNA"/>
</dbReference>
<proteinExistence type="predicted"/>
<evidence type="ECO:0000313" key="1">
    <source>
        <dbReference type="EMBL" id="KAJ0025750.1"/>
    </source>
</evidence>
<name>A0ACC0XYC3_9ROSI</name>
<comment type="caution">
    <text evidence="1">The sequence shown here is derived from an EMBL/GenBank/DDBJ whole genome shotgun (WGS) entry which is preliminary data.</text>
</comment>
<gene>
    <name evidence="1" type="ORF">Pint_07077</name>
</gene>
<protein>
    <submittedName>
        <fullName evidence="1">Uncharacterized protein</fullName>
    </submittedName>
</protein>
<evidence type="ECO:0000313" key="2">
    <source>
        <dbReference type="Proteomes" id="UP001163603"/>
    </source>
</evidence>
<accession>A0ACC0XYC3</accession>
<reference evidence="2" key="1">
    <citation type="journal article" date="2023" name="G3 (Bethesda)">
        <title>Genome assembly and association tests identify interacting loci associated with vigor, precocity, and sex in interspecific pistachio rootstocks.</title>
        <authorList>
            <person name="Palmer W."/>
            <person name="Jacygrad E."/>
            <person name="Sagayaradj S."/>
            <person name="Cavanaugh K."/>
            <person name="Han R."/>
            <person name="Bertier L."/>
            <person name="Beede B."/>
            <person name="Kafkas S."/>
            <person name="Golino D."/>
            <person name="Preece J."/>
            <person name="Michelmore R."/>
        </authorList>
    </citation>
    <scope>NUCLEOTIDE SEQUENCE [LARGE SCALE GENOMIC DNA]</scope>
</reference>
<dbReference type="Proteomes" id="UP001163603">
    <property type="component" value="Chromosome 10"/>
</dbReference>
<keyword evidence="2" id="KW-1185">Reference proteome</keyword>
<organism evidence="1 2">
    <name type="scientific">Pistacia integerrima</name>
    <dbReference type="NCBI Taxonomy" id="434235"/>
    <lineage>
        <taxon>Eukaryota</taxon>
        <taxon>Viridiplantae</taxon>
        <taxon>Streptophyta</taxon>
        <taxon>Embryophyta</taxon>
        <taxon>Tracheophyta</taxon>
        <taxon>Spermatophyta</taxon>
        <taxon>Magnoliopsida</taxon>
        <taxon>eudicotyledons</taxon>
        <taxon>Gunneridae</taxon>
        <taxon>Pentapetalae</taxon>
        <taxon>rosids</taxon>
        <taxon>malvids</taxon>
        <taxon>Sapindales</taxon>
        <taxon>Anacardiaceae</taxon>
        <taxon>Pistacia</taxon>
    </lineage>
</organism>